<feature type="compositionally biased region" description="Polar residues" evidence="1">
    <location>
        <begin position="24"/>
        <end position="33"/>
    </location>
</feature>
<dbReference type="InterPro" id="IPR039767">
    <property type="entry name" value="RALBP1"/>
</dbReference>
<evidence type="ECO:0000313" key="2">
    <source>
        <dbReference type="EMBL" id="NWV44595.1"/>
    </source>
</evidence>
<accession>A0A7K6F2Q2</accession>
<dbReference type="GO" id="GO:0005096">
    <property type="term" value="F:GTPase activator activity"/>
    <property type="evidence" value="ECO:0007669"/>
    <property type="project" value="InterPro"/>
</dbReference>
<feature type="non-terminal residue" evidence="2">
    <location>
        <position position="1"/>
    </location>
</feature>
<dbReference type="EMBL" id="VZRM01015739">
    <property type="protein sequence ID" value="NWV44595.1"/>
    <property type="molecule type" value="Genomic_DNA"/>
</dbReference>
<sequence>NQKDLLLPTSSPSEHCQVKHSGSLACTPSSEEISPTKFPGLSSTTELSPPHDSSYEPPDIVSDDEKEHKKKGKFKKKKK</sequence>
<organism evidence="2 3">
    <name type="scientific">Grantiella picta</name>
    <dbReference type="NCBI Taxonomy" id="266360"/>
    <lineage>
        <taxon>Eukaryota</taxon>
        <taxon>Metazoa</taxon>
        <taxon>Chordata</taxon>
        <taxon>Craniata</taxon>
        <taxon>Vertebrata</taxon>
        <taxon>Euteleostomi</taxon>
        <taxon>Archelosauria</taxon>
        <taxon>Archosauria</taxon>
        <taxon>Dinosauria</taxon>
        <taxon>Saurischia</taxon>
        <taxon>Theropoda</taxon>
        <taxon>Coelurosauria</taxon>
        <taxon>Aves</taxon>
        <taxon>Neognathae</taxon>
        <taxon>Neoaves</taxon>
        <taxon>Telluraves</taxon>
        <taxon>Australaves</taxon>
        <taxon>Passeriformes</taxon>
        <taxon>Meliphagoidea</taxon>
        <taxon>Meliphagidae</taxon>
        <taxon>Grantiella</taxon>
    </lineage>
</organism>
<feature type="compositionally biased region" description="Basic residues" evidence="1">
    <location>
        <begin position="68"/>
        <end position="79"/>
    </location>
</feature>
<dbReference type="GO" id="GO:0006897">
    <property type="term" value="P:endocytosis"/>
    <property type="evidence" value="ECO:0007669"/>
    <property type="project" value="TreeGrafter"/>
</dbReference>
<comment type="caution">
    <text evidence="2">The sequence shown here is derived from an EMBL/GenBank/DDBJ whole genome shotgun (WGS) entry which is preliminary data.</text>
</comment>
<gene>
    <name evidence="2" type="primary">Ralbp1a</name>
    <name evidence="2" type="ORF">GRAPIC_R05134</name>
</gene>
<dbReference type="GO" id="GO:0007264">
    <property type="term" value="P:small GTPase-mediated signal transduction"/>
    <property type="evidence" value="ECO:0007669"/>
    <property type="project" value="InterPro"/>
</dbReference>
<dbReference type="AlphaFoldDB" id="A0A7K6F2Q2"/>
<feature type="non-terminal residue" evidence="2">
    <location>
        <position position="79"/>
    </location>
</feature>
<protein>
    <submittedName>
        <fullName evidence="2">RBP1A protein</fullName>
    </submittedName>
</protein>
<evidence type="ECO:0000256" key="1">
    <source>
        <dbReference type="SAM" id="MobiDB-lite"/>
    </source>
</evidence>
<feature type="region of interest" description="Disordered" evidence="1">
    <location>
        <begin position="1"/>
        <end position="79"/>
    </location>
</feature>
<dbReference type="GO" id="GO:0016020">
    <property type="term" value="C:membrane"/>
    <property type="evidence" value="ECO:0007669"/>
    <property type="project" value="TreeGrafter"/>
</dbReference>
<evidence type="ECO:0000313" key="3">
    <source>
        <dbReference type="Proteomes" id="UP000575029"/>
    </source>
</evidence>
<name>A0A7K6F2Q2_9PASS</name>
<keyword evidence="3" id="KW-1185">Reference proteome</keyword>
<dbReference type="PANTHER" id="PTHR12783">
    <property type="entry name" value="RALA BINDING PROTEIN 1 RALBP1"/>
    <property type="match status" value="1"/>
</dbReference>
<dbReference type="PANTHER" id="PTHR12783:SF5">
    <property type="entry name" value="RALA-BINDING PROTEIN 1"/>
    <property type="match status" value="1"/>
</dbReference>
<proteinExistence type="predicted"/>
<dbReference type="GO" id="GO:0031267">
    <property type="term" value="F:small GTPase binding"/>
    <property type="evidence" value="ECO:0007669"/>
    <property type="project" value="InterPro"/>
</dbReference>
<reference evidence="2 3" key="1">
    <citation type="submission" date="2019-09" db="EMBL/GenBank/DDBJ databases">
        <title>Bird 10,000 Genomes (B10K) Project - Family phase.</title>
        <authorList>
            <person name="Zhang G."/>
        </authorList>
    </citation>
    <scope>NUCLEOTIDE SEQUENCE [LARGE SCALE GENOMIC DNA]</scope>
    <source>
        <strain evidence="2">B10K-DU-029-50</strain>
        <tissue evidence="2">Heart</tissue>
    </source>
</reference>
<dbReference type="Proteomes" id="UP000575029">
    <property type="component" value="Unassembled WGS sequence"/>
</dbReference>